<proteinExistence type="predicted"/>
<accession>A0A5B8UWK8</accession>
<dbReference type="Proteomes" id="UP000321479">
    <property type="component" value="Chromosome"/>
</dbReference>
<reference evidence="1 2" key="1">
    <citation type="journal article" date="2017" name="Curr. Microbiol.">
        <title>Mucilaginibacter ginsenosidivorans sp. nov., Isolated from Soil of Ginseng Field.</title>
        <authorList>
            <person name="Kim M.M."/>
            <person name="Siddiqi M.Z."/>
            <person name="Im W.T."/>
        </authorList>
    </citation>
    <scope>NUCLEOTIDE SEQUENCE [LARGE SCALE GENOMIC DNA]</scope>
    <source>
        <strain evidence="1 2">Gsoil 3017</strain>
    </source>
</reference>
<dbReference type="KEGG" id="mgin:FRZ54_09445"/>
<organism evidence="1 2">
    <name type="scientific">Mucilaginibacter ginsenosidivorans</name>
    <dbReference type="NCBI Taxonomy" id="398053"/>
    <lineage>
        <taxon>Bacteria</taxon>
        <taxon>Pseudomonadati</taxon>
        <taxon>Bacteroidota</taxon>
        <taxon>Sphingobacteriia</taxon>
        <taxon>Sphingobacteriales</taxon>
        <taxon>Sphingobacteriaceae</taxon>
        <taxon>Mucilaginibacter</taxon>
    </lineage>
</organism>
<evidence type="ECO:0000313" key="2">
    <source>
        <dbReference type="Proteomes" id="UP000321479"/>
    </source>
</evidence>
<gene>
    <name evidence="1" type="ORF">FRZ54_09445</name>
</gene>
<name>A0A5B8UWK8_9SPHI</name>
<dbReference type="EMBL" id="CP042436">
    <property type="protein sequence ID" value="QEC62796.1"/>
    <property type="molecule type" value="Genomic_DNA"/>
</dbReference>
<evidence type="ECO:0000313" key="1">
    <source>
        <dbReference type="EMBL" id="QEC62796.1"/>
    </source>
</evidence>
<dbReference type="AlphaFoldDB" id="A0A5B8UWK8"/>
<sequence length="169" mass="20187">MREHNKRWLISKMKTSGSKRSHLLNGNYADERSAQKTQDLENLPQHESIKRTGDFYNGKINTDLLIRFLRGQVGEDWNDVHSEIISRIPARLLDYKEIVLWYVADKVEFKDGRLWNKRSQKYIWTDGPFENGESAKRIWTIELFEFYVDPETNKLIQIHHKSHKRMAKK</sequence>
<dbReference type="OrthoDB" id="450143at2"/>
<dbReference type="RefSeq" id="WP_147031373.1">
    <property type="nucleotide sequence ID" value="NZ_CP042436.1"/>
</dbReference>
<protein>
    <submittedName>
        <fullName evidence="1">Uncharacterized protein</fullName>
    </submittedName>
</protein>
<keyword evidence="2" id="KW-1185">Reference proteome</keyword>